<dbReference type="PANTHER" id="PTHR47691:SF3">
    <property type="entry name" value="HTH-TYPE TRANSCRIPTIONAL REGULATOR RV0890C-RELATED"/>
    <property type="match status" value="1"/>
</dbReference>
<dbReference type="PANTHER" id="PTHR47691">
    <property type="entry name" value="REGULATOR-RELATED"/>
    <property type="match status" value="1"/>
</dbReference>
<feature type="compositionally biased region" description="Basic and acidic residues" evidence="2">
    <location>
        <begin position="14"/>
        <end position="32"/>
    </location>
</feature>
<reference evidence="4 5" key="1">
    <citation type="submission" date="2024-01" db="EMBL/GenBank/DDBJ databases">
        <title>A draft genome for the cacao thread blight pathogen Marasmiellus scandens.</title>
        <authorList>
            <person name="Baruah I.K."/>
            <person name="Leung J."/>
            <person name="Bukari Y."/>
            <person name="Amoako-Attah I."/>
            <person name="Meinhardt L.W."/>
            <person name="Bailey B.A."/>
            <person name="Cohen S.P."/>
        </authorList>
    </citation>
    <scope>NUCLEOTIDE SEQUENCE [LARGE SCALE GENOMIC DNA]</scope>
    <source>
        <strain evidence="4 5">GH-19</strain>
    </source>
</reference>
<evidence type="ECO:0000256" key="2">
    <source>
        <dbReference type="SAM" id="MobiDB-lite"/>
    </source>
</evidence>
<dbReference type="Gene3D" id="3.40.50.300">
    <property type="entry name" value="P-loop containing nucleotide triphosphate hydrolases"/>
    <property type="match status" value="1"/>
</dbReference>
<comment type="caution">
    <text evidence="4">The sequence shown here is derived from an EMBL/GenBank/DDBJ whole genome shotgun (WGS) entry which is preliminary data.</text>
</comment>
<proteinExistence type="predicted"/>
<name>A0ABR1IRR4_9AGAR</name>
<dbReference type="InterPro" id="IPR027417">
    <property type="entry name" value="P-loop_NTPase"/>
</dbReference>
<accession>A0ABR1IRR4</accession>
<dbReference type="CDD" id="cd21037">
    <property type="entry name" value="MLKL_NTD"/>
    <property type="match status" value="1"/>
</dbReference>
<sequence>MSLLCCWPKKSKISQEKYTDDEKSPSPQRKSDLGPPSKTKMASDALLTALQVAENIPIPAVGAAVKAAIRLIEMCQQARASLEQADELSKRIRGLSLVMVQGLSGKPLDEISEDLKRDIEQLQDNLHHIEQTLQEISGQHRLVIFLFRKANGEAVNKCLTRLDGSLVNFELSRQIHSDTVLRRIENDIEAHYKMLDATWKNTEEIKAVLARFMPEFSQNLKPTSQTPQFPPRSRVFHGRDELVERLATKLTPVLRESDNGLLVALLGPGGMGKTSVGLAVMEHPVIVKRYGQSNRFWIPCVKAESVTLFLDIIYDSLCISRKTGKTLDDILTELESPGGKLHLQPNRVLLLDNFETPWNLGSQERAEVEVILRSLMRIPRVSILITMRANQPPTEECEEEWITPLDREASARIYKDIYPKTSKEQLDELLDAVGHLPLAVTLIAKYAQTNGATPAKLLEAWRREGTGILSLGNDDTDNMINRSIKLSIDSPRMKKSPDSLKMLVFLALFPAGIATTLLPQWLPSSINSLKTLSVLSSAALIEQRDETVIVIPVIRSYVLQPSHTSPEILRDAQDHARRVCCSLLAQHRSEPGDIAFPEDKEFIYSQECNLQTILLDTIPHIDTYASSEVLEALLTVSKHQRWTRPRLDLIQHTLFVAEHVHNDKYIAESLACRGEIYLELGRYDNAIESLVLAHDKFFALKDNASAARCLLRRIYCKTYKDASFQENLSLVLQAQSEYDQDDVFGQALCMLYLGMIYWQGGDRHRTIPILQQAKATFEQLEKPYEVAKSLYYMSRTYHDFRNDPGFPPDSLSISLRLENEALELYTKCDCGDDIAVNLWVLAEILKDMQSYDDALRRALQALEMWKSLGSPNGVTIALLRCGEILTEMEDYEAAQDAIEKGIVSLEALDDSFQKQMVKGHGQDLLAQVVKRRQVQT</sequence>
<keyword evidence="1" id="KW-0175">Coiled coil</keyword>
<feature type="coiled-coil region" evidence="1">
    <location>
        <begin position="112"/>
        <end position="139"/>
    </location>
</feature>
<dbReference type="EMBL" id="JBANRG010000081">
    <property type="protein sequence ID" value="KAK7438018.1"/>
    <property type="molecule type" value="Genomic_DNA"/>
</dbReference>
<evidence type="ECO:0000313" key="5">
    <source>
        <dbReference type="Proteomes" id="UP001498398"/>
    </source>
</evidence>
<evidence type="ECO:0000259" key="3">
    <source>
        <dbReference type="Pfam" id="PF20703"/>
    </source>
</evidence>
<dbReference type="SUPFAM" id="SSF52540">
    <property type="entry name" value="P-loop containing nucleoside triphosphate hydrolases"/>
    <property type="match status" value="1"/>
</dbReference>
<dbReference type="Pfam" id="PF13424">
    <property type="entry name" value="TPR_12"/>
    <property type="match status" value="1"/>
</dbReference>
<dbReference type="SUPFAM" id="SSF48452">
    <property type="entry name" value="TPR-like"/>
    <property type="match status" value="2"/>
</dbReference>
<feature type="region of interest" description="Disordered" evidence="2">
    <location>
        <begin position="14"/>
        <end position="40"/>
    </location>
</feature>
<evidence type="ECO:0000256" key="1">
    <source>
        <dbReference type="SAM" id="Coils"/>
    </source>
</evidence>
<dbReference type="Gene3D" id="1.20.930.20">
    <property type="entry name" value="Adaptor protein Cbl, N-terminal domain"/>
    <property type="match status" value="1"/>
</dbReference>
<dbReference type="InterPro" id="IPR059179">
    <property type="entry name" value="MLKL-like_MCAfunc"/>
</dbReference>
<dbReference type="InterPro" id="IPR036537">
    <property type="entry name" value="Adaptor_Cbl_N_dom_sf"/>
</dbReference>
<organism evidence="4 5">
    <name type="scientific">Marasmiellus scandens</name>
    <dbReference type="NCBI Taxonomy" id="2682957"/>
    <lineage>
        <taxon>Eukaryota</taxon>
        <taxon>Fungi</taxon>
        <taxon>Dikarya</taxon>
        <taxon>Basidiomycota</taxon>
        <taxon>Agaricomycotina</taxon>
        <taxon>Agaricomycetes</taxon>
        <taxon>Agaricomycetidae</taxon>
        <taxon>Agaricales</taxon>
        <taxon>Marasmiineae</taxon>
        <taxon>Omphalotaceae</taxon>
        <taxon>Marasmiellus</taxon>
    </lineage>
</organism>
<dbReference type="Gene3D" id="1.25.40.10">
    <property type="entry name" value="Tetratricopeptide repeat domain"/>
    <property type="match status" value="1"/>
</dbReference>
<dbReference type="PRINTS" id="PR00364">
    <property type="entry name" value="DISEASERSIST"/>
</dbReference>
<feature type="domain" description="Novel STAND NTPase 1" evidence="3">
    <location>
        <begin position="233"/>
        <end position="390"/>
    </location>
</feature>
<keyword evidence="5" id="KW-1185">Reference proteome</keyword>
<dbReference type="InterPro" id="IPR011990">
    <property type="entry name" value="TPR-like_helical_dom_sf"/>
</dbReference>
<dbReference type="Pfam" id="PF20703">
    <property type="entry name" value="nSTAND1"/>
    <property type="match status" value="1"/>
</dbReference>
<protein>
    <recommendedName>
        <fullName evidence="3">Novel STAND NTPase 1 domain-containing protein</fullName>
    </recommendedName>
</protein>
<gene>
    <name evidence="4" type="ORF">VKT23_018187</name>
</gene>
<dbReference type="InterPro" id="IPR049052">
    <property type="entry name" value="nSTAND1"/>
</dbReference>
<evidence type="ECO:0000313" key="4">
    <source>
        <dbReference type="EMBL" id="KAK7438018.1"/>
    </source>
</evidence>
<dbReference type="Proteomes" id="UP001498398">
    <property type="component" value="Unassembled WGS sequence"/>
</dbReference>